<keyword evidence="5" id="KW-1185">Reference proteome</keyword>
<proteinExistence type="inferred from homology"/>
<evidence type="ECO:0000256" key="2">
    <source>
        <dbReference type="ARBA" id="ARBA00022857"/>
    </source>
</evidence>
<dbReference type="PANTHER" id="PTHR43963">
    <property type="entry name" value="CARBONYL REDUCTASE 1-RELATED"/>
    <property type="match status" value="1"/>
</dbReference>
<reference evidence="6" key="1">
    <citation type="submission" date="2022-11" db="UniProtKB">
        <authorList>
            <consortium name="WormBaseParasite"/>
        </authorList>
    </citation>
    <scope>IDENTIFICATION</scope>
</reference>
<comment type="similarity">
    <text evidence="1 4">Belongs to the short-chain dehydrogenases/reductases (SDR) family.</text>
</comment>
<dbReference type="Proteomes" id="UP000887561">
    <property type="component" value="Unplaced"/>
</dbReference>
<dbReference type="PANTHER" id="PTHR43963:SF6">
    <property type="entry name" value="CHAIN DEHYDROGENASE FAMILY PROTEIN, PUTATIVE (AFU_ORTHOLOGUE AFUA_3G15350)-RELATED"/>
    <property type="match status" value="1"/>
</dbReference>
<evidence type="ECO:0000313" key="6">
    <source>
        <dbReference type="WBParaSite" id="scaffold5751_cov181.g9944"/>
    </source>
</evidence>
<dbReference type="WBParaSite" id="scaffold5751_cov181.g9944">
    <property type="protein sequence ID" value="scaffold5751_cov181.g9944"/>
    <property type="gene ID" value="scaffold5751_cov181.g9944"/>
</dbReference>
<name>A0A915MZL3_MELJA</name>
<evidence type="ECO:0000256" key="3">
    <source>
        <dbReference type="ARBA" id="ARBA00023002"/>
    </source>
</evidence>
<dbReference type="PRINTS" id="PR00080">
    <property type="entry name" value="SDRFAMILY"/>
</dbReference>
<dbReference type="SUPFAM" id="SSF51735">
    <property type="entry name" value="NAD(P)-binding Rossmann-fold domains"/>
    <property type="match status" value="1"/>
</dbReference>
<sequence>MTGKIFVVTGANKGIGYGIVRGLAQQLNGAIIYLTARNPTLGVAALQNLEKELGDKKKSQVIFHQLDITDENSCQKLAQHLKETHDALDVLINNAGFAFKQNATEHPSIQADITIGINYYGTKNICNALIPLIRKGGRIVNVCSQGGVMNGNYAKYSKELVDRFRNISALKISDIDQFVEEYKKLAKEDKRKEGGYPDTAYGVSKAAEIALSLLQAHELKSKGITVNACCPGYVDTDMTSHKGPLTIDEGADTPIWLATAEEVPNGAGSIYWPSPVELEAPIFPPRLELKVPELLEIEDNF</sequence>
<dbReference type="GO" id="GO:0016491">
    <property type="term" value="F:oxidoreductase activity"/>
    <property type="evidence" value="ECO:0007669"/>
    <property type="project" value="UniProtKB-KW"/>
</dbReference>
<evidence type="ECO:0000313" key="5">
    <source>
        <dbReference type="Proteomes" id="UP000887561"/>
    </source>
</evidence>
<dbReference type="PRINTS" id="PR00081">
    <property type="entry name" value="GDHRDH"/>
</dbReference>
<organism evidence="5 6">
    <name type="scientific">Meloidogyne javanica</name>
    <name type="common">Root-knot nematode worm</name>
    <dbReference type="NCBI Taxonomy" id="6303"/>
    <lineage>
        <taxon>Eukaryota</taxon>
        <taxon>Metazoa</taxon>
        <taxon>Ecdysozoa</taxon>
        <taxon>Nematoda</taxon>
        <taxon>Chromadorea</taxon>
        <taxon>Rhabditida</taxon>
        <taxon>Tylenchina</taxon>
        <taxon>Tylenchomorpha</taxon>
        <taxon>Tylenchoidea</taxon>
        <taxon>Meloidogynidae</taxon>
        <taxon>Meloidogyninae</taxon>
        <taxon>Meloidogyne</taxon>
        <taxon>Meloidogyne incognita group</taxon>
    </lineage>
</organism>
<evidence type="ECO:0000256" key="4">
    <source>
        <dbReference type="RuleBase" id="RU000363"/>
    </source>
</evidence>
<protein>
    <submittedName>
        <fullName evidence="6">Carbonyl reductase</fullName>
    </submittedName>
</protein>
<dbReference type="Pfam" id="PF00106">
    <property type="entry name" value="adh_short"/>
    <property type="match status" value="2"/>
</dbReference>
<dbReference type="AlphaFoldDB" id="A0A915MZL3"/>
<evidence type="ECO:0000256" key="1">
    <source>
        <dbReference type="ARBA" id="ARBA00006484"/>
    </source>
</evidence>
<keyword evidence="3" id="KW-0560">Oxidoreductase</keyword>
<keyword evidence="2" id="KW-0521">NADP</keyword>
<dbReference type="InterPro" id="IPR036291">
    <property type="entry name" value="NAD(P)-bd_dom_sf"/>
</dbReference>
<accession>A0A915MZL3</accession>
<dbReference type="InterPro" id="IPR002347">
    <property type="entry name" value="SDR_fam"/>
</dbReference>
<dbReference type="Gene3D" id="3.40.50.720">
    <property type="entry name" value="NAD(P)-binding Rossmann-like Domain"/>
    <property type="match status" value="1"/>
</dbReference>